<dbReference type="InterPro" id="IPR011249">
    <property type="entry name" value="Metalloenz_LuxS/M16"/>
</dbReference>
<sequence>MIVGDVDPTTVDQLIAQHLPARLLGAGLMNITLDKRLPDAPPPVPLNPRTDLVEIEAAVPTPELYLGWTLPRGYDDDSTLQEFIERAAPGVLSQAVREDGDIAGLDASLIPGQHASLLVVRVVLYNGEHPDSSAERVLNQLTHFWDGGIAARNGLDYRLSVLTGMALEAEDVLERALSRAALTHFSLDARAYSRALAGVAKVDATRISRFGYDYLRRERARKVMVRPSRGVSRAAPASGLPTALALEEEVLGQVPLTPMPSVAGFRTLRLENDARHDGRAAVLAGDRSRLRDRLPAGRASVPREDREPARGARRAGLRGGALPRARLWTFGARRGSPEGGREGDRGLAGAHLPAGQRGGGHRGRAGPGRGGEAGAHLAVGMDGAQGRALPHAAARHGPRACGAAPADGSPGSDPDVGVLGLPVATRGCRHRGELRADGAAGEPTSASAGARRAGCPSYGMHGQSMVLEGGAAMLEVQGAVENARLASALAAVRQTLEDLSRGKWTEVELNAARRKVNQERALSLGTSSALAHAVLSTRGRGWPLTDLERYSQYLLDTTPEALQRDFTWCAEHLVVSLLGEEAVTRDAVRGWPGNPSIESP</sequence>
<dbReference type="EMBL" id="CP022098">
    <property type="protein sequence ID" value="ATB38678.1"/>
    <property type="molecule type" value="Genomic_DNA"/>
</dbReference>
<name>A0A250J574_9BACT</name>
<dbReference type="Proteomes" id="UP000217257">
    <property type="component" value="Chromosome"/>
</dbReference>
<accession>A0A250J574</accession>
<evidence type="ECO:0000313" key="3">
    <source>
        <dbReference type="Proteomes" id="UP000217257"/>
    </source>
</evidence>
<dbReference type="AlphaFoldDB" id="A0A250J574"/>
<dbReference type="GO" id="GO:0046872">
    <property type="term" value="F:metal ion binding"/>
    <property type="evidence" value="ECO:0007669"/>
    <property type="project" value="InterPro"/>
</dbReference>
<reference evidence="2 3" key="1">
    <citation type="submission" date="2017-06" db="EMBL/GenBank/DDBJ databases">
        <title>Sequencing and comparative analysis of myxobacterial genomes.</title>
        <authorList>
            <person name="Rupp O."/>
            <person name="Goesmann A."/>
            <person name="Sogaard-Andersen L."/>
        </authorList>
    </citation>
    <scope>NUCLEOTIDE SEQUENCE [LARGE SCALE GENOMIC DNA]</scope>
    <source>
        <strain evidence="2 3">DSM 52655</strain>
    </source>
</reference>
<evidence type="ECO:0000256" key="1">
    <source>
        <dbReference type="SAM" id="MobiDB-lite"/>
    </source>
</evidence>
<dbReference type="Gene3D" id="3.30.830.10">
    <property type="entry name" value="Metalloenzyme, LuxS/M16 peptidase-like"/>
    <property type="match status" value="2"/>
</dbReference>
<proteinExistence type="predicted"/>
<dbReference type="KEGG" id="cfus:CYFUS_004113"/>
<feature type="compositionally biased region" description="Basic and acidic residues" evidence="1">
    <location>
        <begin position="335"/>
        <end position="345"/>
    </location>
</feature>
<dbReference type="SUPFAM" id="SSF63411">
    <property type="entry name" value="LuxS/MPP-like metallohydrolase"/>
    <property type="match status" value="2"/>
</dbReference>
<protein>
    <submittedName>
        <fullName evidence="2">Peptidase M16</fullName>
    </submittedName>
</protein>
<feature type="region of interest" description="Disordered" evidence="1">
    <location>
        <begin position="291"/>
        <end position="318"/>
    </location>
</feature>
<gene>
    <name evidence="2" type="ORF">CYFUS_004113</name>
</gene>
<feature type="compositionally biased region" description="Basic and acidic residues" evidence="1">
    <location>
        <begin position="291"/>
        <end position="310"/>
    </location>
</feature>
<organism evidence="2 3">
    <name type="scientific">Cystobacter fuscus</name>
    <dbReference type="NCBI Taxonomy" id="43"/>
    <lineage>
        <taxon>Bacteria</taxon>
        <taxon>Pseudomonadati</taxon>
        <taxon>Myxococcota</taxon>
        <taxon>Myxococcia</taxon>
        <taxon>Myxococcales</taxon>
        <taxon>Cystobacterineae</taxon>
        <taxon>Archangiaceae</taxon>
        <taxon>Cystobacter</taxon>
    </lineage>
</organism>
<evidence type="ECO:0000313" key="2">
    <source>
        <dbReference type="EMBL" id="ATB38678.1"/>
    </source>
</evidence>
<feature type="region of interest" description="Disordered" evidence="1">
    <location>
        <begin position="332"/>
        <end position="372"/>
    </location>
</feature>